<dbReference type="InterPro" id="IPR036097">
    <property type="entry name" value="HisK_dim/P_sf"/>
</dbReference>
<dbReference type="GO" id="GO:0016301">
    <property type="term" value="F:kinase activity"/>
    <property type="evidence" value="ECO:0007669"/>
    <property type="project" value="UniProtKB-KW"/>
</dbReference>
<comment type="catalytic activity">
    <reaction evidence="1">
        <text>ATP + protein L-histidine = ADP + protein N-phospho-L-histidine.</text>
        <dbReference type="EC" id="2.7.13.3"/>
    </reaction>
</comment>
<evidence type="ECO:0000256" key="4">
    <source>
        <dbReference type="ARBA" id="ARBA00022679"/>
    </source>
</evidence>
<keyword evidence="11" id="KW-1185">Reference proteome</keyword>
<evidence type="ECO:0000256" key="6">
    <source>
        <dbReference type="ARBA" id="ARBA00022777"/>
    </source>
</evidence>
<dbReference type="PRINTS" id="PR00344">
    <property type="entry name" value="BCTRLSENSOR"/>
</dbReference>
<keyword evidence="3" id="KW-0597">Phosphoprotein</keyword>
<proteinExistence type="predicted"/>
<sequence length="630" mass="66962">MRLLDAPEPDWHALGELALRDVTLCLPLLAARPLEDDEASELSTALAARLELAGAAVLRAWLFEAARPDPTHACSPPELARAALVCAECAHHLAVESHYPRPREAYLAGMWLVLGRALSAGTSRSANDCAAALAHSCGLPLPVLDALLIEQALEETVSAAHPLARILWSANRLAGDPACATEPPLAAMTGLPAETLLSLRTDVGFIAARDSDGAQPPTPWPAAAELPASLRTAALAGLLGSAFATLDEDRSATRLGFACRLLHGIDAPLVLVAGDDGKLSAQLTANARLRTWIAELALDRDDDTSMIARALRSQTPTTQRFGDGFGGRSPRDWQIARWLGADEITALPLGAGSPTAVAVFPLPQDRLPRAAQDPTLAILLAHASAHLLRQQAEKQADATRGDALRARYLQHARTLVHEANNPLTVIRSYVGLLEQRNQDNASLRGDLQMIGNELGRIGELLGRLATPPEGEDAEARSCDVGRLLDEVQALCATPLFARHGIRFDLRKADAIPQAAMPASQLRQVLLNLLRNASEALSPGGRCALTVPGQLVVDGRRCLEIRLIDNGPGLPPERLTDLFGTGASTKGGAHQGMGLAIVRDILSRWQASIVCRSQAGAGTSFQLFIPVEEGR</sequence>
<dbReference type="PANTHER" id="PTHR43065:SF10">
    <property type="entry name" value="PEROXIDE STRESS-ACTIVATED HISTIDINE KINASE MAK3"/>
    <property type="match status" value="1"/>
</dbReference>
<keyword evidence="8" id="KW-0902">Two-component regulatory system</keyword>
<evidence type="ECO:0000313" key="11">
    <source>
        <dbReference type="Proteomes" id="UP000603602"/>
    </source>
</evidence>
<evidence type="ECO:0000256" key="5">
    <source>
        <dbReference type="ARBA" id="ARBA00022741"/>
    </source>
</evidence>
<keyword evidence="4" id="KW-0808">Transferase</keyword>
<name>A0ABR9BG19_9RHOO</name>
<dbReference type="Gene3D" id="1.10.287.130">
    <property type="match status" value="1"/>
</dbReference>
<dbReference type="SMART" id="SM00387">
    <property type="entry name" value="HATPase_c"/>
    <property type="match status" value="1"/>
</dbReference>
<keyword evidence="5" id="KW-0547">Nucleotide-binding</keyword>
<accession>A0ABR9BG19</accession>
<comment type="caution">
    <text evidence="10">The sequence shown here is derived from an EMBL/GenBank/DDBJ whole genome shotgun (WGS) entry which is preliminary data.</text>
</comment>
<organism evidence="10 11">
    <name type="scientific">Thauera sedimentorum</name>
    <dbReference type="NCBI Taxonomy" id="2767595"/>
    <lineage>
        <taxon>Bacteria</taxon>
        <taxon>Pseudomonadati</taxon>
        <taxon>Pseudomonadota</taxon>
        <taxon>Betaproteobacteria</taxon>
        <taxon>Rhodocyclales</taxon>
        <taxon>Zoogloeaceae</taxon>
        <taxon>Thauera</taxon>
    </lineage>
</organism>
<evidence type="ECO:0000256" key="3">
    <source>
        <dbReference type="ARBA" id="ARBA00022553"/>
    </source>
</evidence>
<dbReference type="InterPro" id="IPR005467">
    <property type="entry name" value="His_kinase_dom"/>
</dbReference>
<dbReference type="InterPro" id="IPR003661">
    <property type="entry name" value="HisK_dim/P_dom"/>
</dbReference>
<evidence type="ECO:0000313" key="10">
    <source>
        <dbReference type="EMBL" id="MBD8504382.1"/>
    </source>
</evidence>
<feature type="domain" description="Histidine kinase" evidence="9">
    <location>
        <begin position="414"/>
        <end position="628"/>
    </location>
</feature>
<keyword evidence="6 10" id="KW-0418">Kinase</keyword>
<dbReference type="RefSeq" id="WP_187719124.1">
    <property type="nucleotide sequence ID" value="NZ_JACTAH010000002.1"/>
</dbReference>
<dbReference type="InterPro" id="IPR004358">
    <property type="entry name" value="Sig_transdc_His_kin-like_C"/>
</dbReference>
<evidence type="ECO:0000256" key="2">
    <source>
        <dbReference type="ARBA" id="ARBA00012438"/>
    </source>
</evidence>
<dbReference type="InterPro" id="IPR036890">
    <property type="entry name" value="HATPase_C_sf"/>
</dbReference>
<keyword evidence="7" id="KW-0067">ATP-binding</keyword>
<dbReference type="CDD" id="cd00082">
    <property type="entry name" value="HisKA"/>
    <property type="match status" value="1"/>
</dbReference>
<dbReference type="PROSITE" id="PS50109">
    <property type="entry name" value="HIS_KIN"/>
    <property type="match status" value="1"/>
</dbReference>
<evidence type="ECO:0000259" key="9">
    <source>
        <dbReference type="PROSITE" id="PS50109"/>
    </source>
</evidence>
<dbReference type="SUPFAM" id="SSF55874">
    <property type="entry name" value="ATPase domain of HSP90 chaperone/DNA topoisomerase II/histidine kinase"/>
    <property type="match status" value="1"/>
</dbReference>
<evidence type="ECO:0000256" key="8">
    <source>
        <dbReference type="ARBA" id="ARBA00023012"/>
    </source>
</evidence>
<reference evidence="11" key="1">
    <citation type="submission" date="2023-07" db="EMBL/GenBank/DDBJ databases">
        <title>Thauera sp. CAU 1555 isolated from sand of Yaerae Beach.</title>
        <authorList>
            <person name="Kim W."/>
        </authorList>
    </citation>
    <scope>NUCLEOTIDE SEQUENCE [LARGE SCALE GENOMIC DNA]</scope>
    <source>
        <strain evidence="11">CAU 1555</strain>
    </source>
</reference>
<dbReference type="Gene3D" id="3.30.565.10">
    <property type="entry name" value="Histidine kinase-like ATPase, C-terminal domain"/>
    <property type="match status" value="1"/>
</dbReference>
<gene>
    <name evidence="10" type="ORF">IFO67_15945</name>
</gene>
<dbReference type="PANTHER" id="PTHR43065">
    <property type="entry name" value="SENSOR HISTIDINE KINASE"/>
    <property type="match status" value="1"/>
</dbReference>
<dbReference type="InterPro" id="IPR003594">
    <property type="entry name" value="HATPase_dom"/>
</dbReference>
<dbReference type="Proteomes" id="UP000603602">
    <property type="component" value="Unassembled WGS sequence"/>
</dbReference>
<dbReference type="EC" id="2.7.13.3" evidence="2"/>
<evidence type="ECO:0000256" key="1">
    <source>
        <dbReference type="ARBA" id="ARBA00000085"/>
    </source>
</evidence>
<dbReference type="EMBL" id="JACYTO010000002">
    <property type="protein sequence ID" value="MBD8504382.1"/>
    <property type="molecule type" value="Genomic_DNA"/>
</dbReference>
<dbReference type="Pfam" id="PF02518">
    <property type="entry name" value="HATPase_c"/>
    <property type="match status" value="1"/>
</dbReference>
<protein>
    <recommendedName>
        <fullName evidence="2">histidine kinase</fullName>
        <ecNumber evidence="2">2.7.13.3</ecNumber>
    </recommendedName>
</protein>
<evidence type="ECO:0000256" key="7">
    <source>
        <dbReference type="ARBA" id="ARBA00022840"/>
    </source>
</evidence>
<dbReference type="SUPFAM" id="SSF47384">
    <property type="entry name" value="Homodimeric domain of signal transducing histidine kinase"/>
    <property type="match status" value="1"/>
</dbReference>
<dbReference type="SUPFAM" id="SSF109604">
    <property type="entry name" value="HD-domain/PDEase-like"/>
    <property type="match status" value="1"/>
</dbReference>